<protein>
    <submittedName>
        <fullName evidence="1">Uncharacterized protein</fullName>
    </submittedName>
</protein>
<dbReference type="AlphaFoldDB" id="A0A9W6JJ33"/>
<organism evidence="1 2">
    <name type="scientific">Methylopila jiangsuensis</name>
    <dbReference type="NCBI Taxonomy" id="586230"/>
    <lineage>
        <taxon>Bacteria</taxon>
        <taxon>Pseudomonadati</taxon>
        <taxon>Pseudomonadota</taxon>
        <taxon>Alphaproteobacteria</taxon>
        <taxon>Hyphomicrobiales</taxon>
        <taxon>Methylopilaceae</taxon>
        <taxon>Methylopila</taxon>
    </lineage>
</organism>
<reference evidence="1" key="1">
    <citation type="journal article" date="2014" name="Int. J. Syst. Evol. Microbiol.">
        <title>Complete genome sequence of Corynebacterium casei LMG S-19264T (=DSM 44701T), isolated from a smear-ripened cheese.</title>
        <authorList>
            <consortium name="US DOE Joint Genome Institute (JGI-PGF)"/>
            <person name="Walter F."/>
            <person name="Albersmeier A."/>
            <person name="Kalinowski J."/>
            <person name="Ruckert C."/>
        </authorList>
    </citation>
    <scope>NUCLEOTIDE SEQUENCE</scope>
    <source>
        <strain evidence="1">VKM B-2555</strain>
    </source>
</reference>
<accession>A0A9W6JJ33</accession>
<dbReference type="Proteomes" id="UP001143364">
    <property type="component" value="Unassembled WGS sequence"/>
</dbReference>
<dbReference type="EMBL" id="BSFK01000013">
    <property type="protein sequence ID" value="GLK77163.1"/>
    <property type="molecule type" value="Genomic_DNA"/>
</dbReference>
<evidence type="ECO:0000313" key="2">
    <source>
        <dbReference type="Proteomes" id="UP001143364"/>
    </source>
</evidence>
<comment type="caution">
    <text evidence="1">The sequence shown here is derived from an EMBL/GenBank/DDBJ whole genome shotgun (WGS) entry which is preliminary data.</text>
</comment>
<sequence length="62" mass="6880">MYFCTRAVERMPRCWTAKVPSISAAPMKKAEFSENDTGPSVPEASVQVRRTEVVSGAMAFRI</sequence>
<evidence type="ECO:0000313" key="1">
    <source>
        <dbReference type="EMBL" id="GLK77163.1"/>
    </source>
</evidence>
<name>A0A9W6JJ33_9HYPH</name>
<keyword evidence="2" id="KW-1185">Reference proteome</keyword>
<reference evidence="1" key="2">
    <citation type="submission" date="2023-01" db="EMBL/GenBank/DDBJ databases">
        <authorList>
            <person name="Sun Q."/>
            <person name="Evtushenko L."/>
        </authorList>
    </citation>
    <scope>NUCLEOTIDE SEQUENCE</scope>
    <source>
        <strain evidence="1">VKM B-2555</strain>
    </source>
</reference>
<proteinExistence type="predicted"/>
<gene>
    <name evidence="1" type="ORF">GCM10008171_24170</name>
</gene>